<reference evidence="2 3" key="2">
    <citation type="journal article" date="2019" name="G3 (Bethesda)">
        <title>Hybrid Assembly of the Genome of the Entomopathogenic Nematode Steinernema carpocapsae Identifies the X-Chromosome.</title>
        <authorList>
            <person name="Serra L."/>
            <person name="Macchietto M."/>
            <person name="Macias-Munoz A."/>
            <person name="McGill C.J."/>
            <person name="Rodriguez I.M."/>
            <person name="Rodriguez B."/>
            <person name="Murad R."/>
            <person name="Mortazavi A."/>
        </authorList>
    </citation>
    <scope>NUCLEOTIDE SEQUENCE [LARGE SCALE GENOMIC DNA]</scope>
    <source>
        <strain evidence="2 3">ALL</strain>
    </source>
</reference>
<dbReference type="AlphaFoldDB" id="A0A4V6A0A3"/>
<gene>
    <name evidence="2" type="ORF">L596_022590</name>
</gene>
<keyword evidence="3" id="KW-1185">Reference proteome</keyword>
<organism evidence="2 3">
    <name type="scientific">Steinernema carpocapsae</name>
    <name type="common">Entomopathogenic nematode</name>
    <dbReference type="NCBI Taxonomy" id="34508"/>
    <lineage>
        <taxon>Eukaryota</taxon>
        <taxon>Metazoa</taxon>
        <taxon>Ecdysozoa</taxon>
        <taxon>Nematoda</taxon>
        <taxon>Chromadorea</taxon>
        <taxon>Rhabditida</taxon>
        <taxon>Tylenchina</taxon>
        <taxon>Panagrolaimomorpha</taxon>
        <taxon>Strongyloidoidea</taxon>
        <taxon>Steinernematidae</taxon>
        <taxon>Steinernema</taxon>
    </lineage>
</organism>
<sequence>MFIVFCFLIFISLCLSQNLPYCVYDGSRLVCPKGFTCVFSRCLFNPEHESRQAKELMCVRQGNSLVCPEGYACVDSRCLLKTVTTSPIHQSRLLLKRQAGFAPSVAEDLICLQNGNSLECPDGYTCVNSECLLNSASGQPIIVTLAPVHQSRLVFKRQAGVRPLKNSDCKDKTPMVVLSPTVLVLRISAMTFFTMRS</sequence>
<keyword evidence="1" id="KW-0732">Signal</keyword>
<feature type="chain" id="PRO_5020542516" description="EB domain-containing protein" evidence="1">
    <location>
        <begin position="17"/>
        <end position="197"/>
    </location>
</feature>
<feature type="signal peptide" evidence="1">
    <location>
        <begin position="1"/>
        <end position="16"/>
    </location>
</feature>
<dbReference type="EMBL" id="AZBU02000007">
    <property type="protein sequence ID" value="TKR70585.1"/>
    <property type="molecule type" value="Genomic_DNA"/>
</dbReference>
<comment type="caution">
    <text evidence="2">The sequence shown here is derived from an EMBL/GenBank/DDBJ whole genome shotgun (WGS) entry which is preliminary data.</text>
</comment>
<proteinExistence type="predicted"/>
<evidence type="ECO:0000313" key="2">
    <source>
        <dbReference type="EMBL" id="TKR70585.1"/>
    </source>
</evidence>
<evidence type="ECO:0000313" key="3">
    <source>
        <dbReference type="Proteomes" id="UP000298663"/>
    </source>
</evidence>
<evidence type="ECO:0008006" key="4">
    <source>
        <dbReference type="Google" id="ProtNLM"/>
    </source>
</evidence>
<evidence type="ECO:0000256" key="1">
    <source>
        <dbReference type="SAM" id="SignalP"/>
    </source>
</evidence>
<reference evidence="2 3" key="1">
    <citation type="journal article" date="2015" name="Genome Biol.">
        <title>Comparative genomics of Steinernema reveals deeply conserved gene regulatory networks.</title>
        <authorList>
            <person name="Dillman A.R."/>
            <person name="Macchietto M."/>
            <person name="Porter C.F."/>
            <person name="Rogers A."/>
            <person name="Williams B."/>
            <person name="Antoshechkin I."/>
            <person name="Lee M.M."/>
            <person name="Goodwin Z."/>
            <person name="Lu X."/>
            <person name="Lewis E.E."/>
            <person name="Goodrich-Blair H."/>
            <person name="Stock S.P."/>
            <person name="Adams B.J."/>
            <person name="Sternberg P.W."/>
            <person name="Mortazavi A."/>
        </authorList>
    </citation>
    <scope>NUCLEOTIDE SEQUENCE [LARGE SCALE GENOMIC DNA]</scope>
    <source>
        <strain evidence="2 3">ALL</strain>
    </source>
</reference>
<name>A0A4V6A0A3_STECR</name>
<protein>
    <recommendedName>
        <fullName evidence="4">EB domain-containing protein</fullName>
    </recommendedName>
</protein>
<dbReference type="Proteomes" id="UP000298663">
    <property type="component" value="Unassembled WGS sequence"/>
</dbReference>
<accession>A0A4V6A0A3</accession>